<dbReference type="InterPro" id="IPR050738">
    <property type="entry name" value="Sulfatase"/>
</dbReference>
<dbReference type="EMBL" id="JAFIRA010000051">
    <property type="protein sequence ID" value="MCJ2544203.1"/>
    <property type="molecule type" value="Genomic_DNA"/>
</dbReference>
<evidence type="ECO:0000313" key="5">
    <source>
        <dbReference type="Proteomes" id="UP000830835"/>
    </source>
</evidence>
<evidence type="ECO:0000313" key="4">
    <source>
        <dbReference type="EMBL" id="MCJ2544203.1"/>
    </source>
</evidence>
<evidence type="ECO:0000259" key="3">
    <source>
        <dbReference type="Pfam" id="PF00884"/>
    </source>
</evidence>
<evidence type="ECO:0000256" key="1">
    <source>
        <dbReference type="ARBA" id="ARBA00008779"/>
    </source>
</evidence>
<proteinExistence type="inferred from homology"/>
<feature type="domain" description="Sulfatase N-terminal" evidence="3">
    <location>
        <begin position="10"/>
        <end position="389"/>
    </location>
</feature>
<dbReference type="InterPro" id="IPR017850">
    <property type="entry name" value="Alkaline_phosphatase_core_sf"/>
</dbReference>
<dbReference type="SUPFAM" id="SSF53649">
    <property type="entry name" value="Alkaline phosphatase-like"/>
    <property type="match status" value="1"/>
</dbReference>
<organism evidence="4 5">
    <name type="scientific">Thermostichus vulcanus str. 'Rupite'</name>
    <dbReference type="NCBI Taxonomy" id="2813851"/>
    <lineage>
        <taxon>Bacteria</taxon>
        <taxon>Bacillati</taxon>
        <taxon>Cyanobacteriota</taxon>
        <taxon>Cyanophyceae</taxon>
        <taxon>Thermostichales</taxon>
        <taxon>Thermostichaceae</taxon>
        <taxon>Thermostichus</taxon>
    </lineage>
</organism>
<comment type="caution">
    <text evidence="4">The sequence shown here is derived from an EMBL/GenBank/DDBJ whole genome shotgun (WGS) entry which is preliminary data.</text>
</comment>
<evidence type="ECO:0000256" key="2">
    <source>
        <dbReference type="ARBA" id="ARBA00022801"/>
    </source>
</evidence>
<comment type="similarity">
    <text evidence="1">Belongs to the sulfatase family.</text>
</comment>
<sequence length="557" mass="63066">MAKTGSGERPNILLIVLDTQRADRLSCYWSEAERAKRTPTSPNLDRLASESTLFERAIAPAQWTIPSHASMFTGEYPSTHQTVQADIELSPSFPTLAELLKFSGYSTVGFCNNPLVGILKNGLRRGFETFYNYGGALPTRPAEGNPLPQPFNRLIAAYTQFWRKLSYPVQNAFARSDRLFQLALHPWLVPLWTRLVNFKGNTAASIADLNRYLQQMARRQSDPRSANQPFFCFVNLMEPHLPYWPPEPFVQQFAPYFKSNRAARDFLRQYNVQPYRWMAPLPEPLSPLQAQVLSDIYDAEVAYQDHLLGSVFETLRHTGLERNTLVAVVADHGEGLGEHQFVGHAFVVYEELIRVPLLLRYPGHIPAGERIATPVSTRRLFHTLLEAAGFSPSLSLSQNRAPRVSLKIRREIARLSLARTLAGEDPEQGTVLSEAFPPHILIRAMENRDDQLLQERACYATRRALYEGSTKLIQTGETPSLYNLETDPEELRDLLSAGAWDTDSGTSLSTWLTRLQQGLKQWLAWAESRRPASAPRKVDVESDADLVRRMQELGYLE</sequence>
<dbReference type="Pfam" id="PF00884">
    <property type="entry name" value="Sulfatase"/>
    <property type="match status" value="1"/>
</dbReference>
<dbReference type="Proteomes" id="UP000830835">
    <property type="component" value="Unassembled WGS sequence"/>
</dbReference>
<keyword evidence="2" id="KW-0378">Hydrolase</keyword>
<dbReference type="PANTHER" id="PTHR42693">
    <property type="entry name" value="ARYLSULFATASE FAMILY MEMBER"/>
    <property type="match status" value="1"/>
</dbReference>
<accession>A0ABT0CEJ4</accession>
<dbReference type="Gene3D" id="3.40.720.10">
    <property type="entry name" value="Alkaline Phosphatase, subunit A"/>
    <property type="match status" value="1"/>
</dbReference>
<name>A0ABT0CEJ4_THEVL</name>
<dbReference type="PANTHER" id="PTHR42693:SF53">
    <property type="entry name" value="ENDO-4-O-SULFATASE"/>
    <property type="match status" value="1"/>
</dbReference>
<gene>
    <name evidence="4" type="ORF">JX360_15045</name>
</gene>
<dbReference type="CDD" id="cd16148">
    <property type="entry name" value="sulfatase_like"/>
    <property type="match status" value="1"/>
</dbReference>
<protein>
    <submittedName>
        <fullName evidence="4">Sulfatase</fullName>
    </submittedName>
</protein>
<dbReference type="InterPro" id="IPR000917">
    <property type="entry name" value="Sulfatase_N"/>
</dbReference>
<reference evidence="4" key="1">
    <citation type="submission" date="2021-02" db="EMBL/GenBank/DDBJ databases">
        <title>The CRISPR/cas machinery reduction and long-range gene transfer in the hot spring cyanobacterium Synechococcus.</title>
        <authorList>
            <person name="Dvorak P."/>
            <person name="Jahodarova E."/>
            <person name="Hasler P."/>
            <person name="Poulickova A."/>
        </authorList>
    </citation>
    <scope>NUCLEOTIDE SEQUENCE</scope>
    <source>
        <strain evidence="4">Rupite</strain>
    </source>
</reference>
<keyword evidence="5" id="KW-1185">Reference proteome</keyword>